<evidence type="ECO:0000256" key="3">
    <source>
        <dbReference type="ARBA" id="ARBA00023125"/>
    </source>
</evidence>
<feature type="domain" description="WRKY" evidence="7">
    <location>
        <begin position="132"/>
        <end position="195"/>
    </location>
</feature>
<keyword evidence="9" id="KW-1185">Reference proteome</keyword>
<feature type="compositionally biased region" description="Basic and acidic residues" evidence="6">
    <location>
        <begin position="34"/>
        <end position="44"/>
    </location>
</feature>
<evidence type="ECO:0000256" key="6">
    <source>
        <dbReference type="SAM" id="MobiDB-lite"/>
    </source>
</evidence>
<feature type="region of interest" description="Disordered" evidence="6">
    <location>
        <begin position="84"/>
        <end position="111"/>
    </location>
</feature>
<keyword evidence="3" id="KW-0238">DNA-binding</keyword>
<evidence type="ECO:0000256" key="4">
    <source>
        <dbReference type="ARBA" id="ARBA00023163"/>
    </source>
</evidence>
<keyword evidence="4" id="KW-0804">Transcription</keyword>
<evidence type="ECO:0000256" key="5">
    <source>
        <dbReference type="ARBA" id="ARBA00023242"/>
    </source>
</evidence>
<dbReference type="PROSITE" id="PS50811">
    <property type="entry name" value="WRKY"/>
    <property type="match status" value="1"/>
</dbReference>
<evidence type="ECO:0000256" key="1">
    <source>
        <dbReference type="ARBA" id="ARBA00004123"/>
    </source>
</evidence>
<evidence type="ECO:0000313" key="9">
    <source>
        <dbReference type="Proteomes" id="UP001345219"/>
    </source>
</evidence>
<evidence type="ECO:0000259" key="7">
    <source>
        <dbReference type="PROSITE" id="PS50811"/>
    </source>
</evidence>
<name>A0AAN7JLX5_9MYRT</name>
<dbReference type="AlphaFoldDB" id="A0AAN7JLX5"/>
<dbReference type="Pfam" id="PF03106">
    <property type="entry name" value="WRKY"/>
    <property type="match status" value="1"/>
</dbReference>
<dbReference type="PANTHER" id="PTHR31282">
    <property type="entry name" value="WRKY TRANSCRIPTION FACTOR 21-RELATED"/>
    <property type="match status" value="1"/>
</dbReference>
<dbReference type="SMART" id="SM00774">
    <property type="entry name" value="WRKY"/>
    <property type="match status" value="1"/>
</dbReference>
<comment type="subcellular location">
    <subcellularLocation>
        <location evidence="1">Nucleus</location>
    </subcellularLocation>
</comment>
<keyword evidence="5" id="KW-0539">Nucleus</keyword>
<dbReference type="Gene3D" id="2.20.25.80">
    <property type="entry name" value="WRKY domain"/>
    <property type="match status" value="1"/>
</dbReference>
<feature type="region of interest" description="Disordered" evidence="6">
    <location>
        <begin position="34"/>
        <end position="53"/>
    </location>
</feature>
<dbReference type="GO" id="GO:0005634">
    <property type="term" value="C:nucleus"/>
    <property type="evidence" value="ECO:0007669"/>
    <property type="project" value="UniProtKB-SubCell"/>
</dbReference>
<comment type="caution">
    <text evidence="8">The sequence shown here is derived from an EMBL/GenBank/DDBJ whole genome shotgun (WGS) entry which is preliminary data.</text>
</comment>
<protein>
    <recommendedName>
        <fullName evidence="7">WRKY domain-containing protein</fullName>
    </recommendedName>
</protein>
<evidence type="ECO:0000256" key="2">
    <source>
        <dbReference type="ARBA" id="ARBA00023015"/>
    </source>
</evidence>
<dbReference type="InterPro" id="IPR036576">
    <property type="entry name" value="WRKY_dom_sf"/>
</dbReference>
<sequence>MLPENLSAVVQQLLRGQDSAKKLRDLLTVVSSVDQKKPHMKEEVDGAGGDRSPPPLAAKDLLGDIFQSLTSTISILNKGSFEEASQVPPGGGGLFSNSVKSEESEESSKCSTARGRRGCYRRRKISDSWTTLSSSLVDDGQQWRKYGQKAILNTSFPRSYFRCTHQLDQGCPAKKQVQMTSENPPVFRTIYTGKHTCRSLLKPSHIILADPRVPGDTSILLNFETGQSTDNNSNTTTATRARIRGGKTRGFSCSSAPSAAVKCEAREEAIANYVNVSCNNLWSSSSEYEGFPSPDYTLLESAIGSDQGDVLSSNQSLEVNMDLSIDGFDFEEMLAHTFS</sequence>
<reference evidence="8 9" key="1">
    <citation type="journal article" date="2023" name="Hortic Res">
        <title>Pangenome of water caltrop reveals structural variations and asymmetric subgenome divergence after allopolyploidization.</title>
        <authorList>
            <person name="Zhang X."/>
            <person name="Chen Y."/>
            <person name="Wang L."/>
            <person name="Yuan Y."/>
            <person name="Fang M."/>
            <person name="Shi L."/>
            <person name="Lu R."/>
            <person name="Comes H.P."/>
            <person name="Ma Y."/>
            <person name="Chen Y."/>
            <person name="Huang G."/>
            <person name="Zhou Y."/>
            <person name="Zheng Z."/>
            <person name="Qiu Y."/>
        </authorList>
    </citation>
    <scope>NUCLEOTIDE SEQUENCE [LARGE SCALE GENOMIC DNA]</scope>
    <source>
        <tissue evidence="8">Roots</tissue>
    </source>
</reference>
<gene>
    <name evidence="8" type="ORF">SAY87_014779</name>
</gene>
<keyword evidence="2" id="KW-0805">Transcription regulation</keyword>
<accession>A0AAN7JLX5</accession>
<dbReference type="Proteomes" id="UP001345219">
    <property type="component" value="Chromosome 12"/>
</dbReference>
<dbReference type="EMBL" id="JAXIOK010000019">
    <property type="protein sequence ID" value="KAK4748193.1"/>
    <property type="molecule type" value="Genomic_DNA"/>
</dbReference>
<proteinExistence type="predicted"/>
<dbReference type="GO" id="GO:0043565">
    <property type="term" value="F:sequence-specific DNA binding"/>
    <property type="evidence" value="ECO:0007669"/>
    <property type="project" value="InterPro"/>
</dbReference>
<dbReference type="SUPFAM" id="SSF118290">
    <property type="entry name" value="WRKY DNA-binding domain"/>
    <property type="match status" value="1"/>
</dbReference>
<evidence type="ECO:0000313" key="8">
    <source>
        <dbReference type="EMBL" id="KAK4748193.1"/>
    </source>
</evidence>
<dbReference type="InterPro" id="IPR044810">
    <property type="entry name" value="WRKY_plant"/>
</dbReference>
<dbReference type="GO" id="GO:0003700">
    <property type="term" value="F:DNA-binding transcription factor activity"/>
    <property type="evidence" value="ECO:0007669"/>
    <property type="project" value="InterPro"/>
</dbReference>
<dbReference type="InterPro" id="IPR003657">
    <property type="entry name" value="WRKY_dom"/>
</dbReference>
<organism evidence="8 9">
    <name type="scientific">Trapa incisa</name>
    <dbReference type="NCBI Taxonomy" id="236973"/>
    <lineage>
        <taxon>Eukaryota</taxon>
        <taxon>Viridiplantae</taxon>
        <taxon>Streptophyta</taxon>
        <taxon>Embryophyta</taxon>
        <taxon>Tracheophyta</taxon>
        <taxon>Spermatophyta</taxon>
        <taxon>Magnoliopsida</taxon>
        <taxon>eudicotyledons</taxon>
        <taxon>Gunneridae</taxon>
        <taxon>Pentapetalae</taxon>
        <taxon>rosids</taxon>
        <taxon>malvids</taxon>
        <taxon>Myrtales</taxon>
        <taxon>Lythraceae</taxon>
        <taxon>Trapa</taxon>
    </lineage>
</organism>